<comment type="subunit">
    <text evidence="8 9">F-type ATPases have 2 components, CF(1) - the catalytic core - and CF(0) - the membrane proton channel. CF(1) has five subunits: alpha(3), beta(3), gamma(1), delta(1), epsilon(1). CF(0) has three main subunits: a, b and c.</text>
</comment>
<keyword evidence="3 8" id="KW-0813">Transport</keyword>
<dbReference type="GO" id="GO:0046933">
    <property type="term" value="F:proton-transporting ATP synthase activity, rotational mechanism"/>
    <property type="evidence" value="ECO:0007669"/>
    <property type="project" value="UniProtKB-UniRule"/>
</dbReference>
<evidence type="ECO:0000256" key="4">
    <source>
        <dbReference type="ARBA" id="ARBA00023065"/>
    </source>
</evidence>
<dbReference type="Pfam" id="PF02823">
    <property type="entry name" value="ATP-synt_DE_N"/>
    <property type="match status" value="1"/>
</dbReference>
<dbReference type="InterPro" id="IPR036771">
    <property type="entry name" value="ATPsynth_dsu/esu_N"/>
</dbReference>
<evidence type="ECO:0000259" key="10">
    <source>
        <dbReference type="Pfam" id="PF02823"/>
    </source>
</evidence>
<protein>
    <recommendedName>
        <fullName evidence="8">ATP synthase epsilon chain</fullName>
    </recommendedName>
    <alternativeName>
        <fullName evidence="8">ATP synthase F1 sector epsilon subunit</fullName>
    </alternativeName>
    <alternativeName>
        <fullName evidence="8">F-ATPase epsilon subunit</fullName>
    </alternativeName>
</protein>
<evidence type="ECO:0000313" key="12">
    <source>
        <dbReference type="Proteomes" id="UP000005143"/>
    </source>
</evidence>
<dbReference type="PANTHER" id="PTHR13822">
    <property type="entry name" value="ATP SYNTHASE DELTA/EPSILON CHAIN"/>
    <property type="match status" value="1"/>
</dbReference>
<evidence type="ECO:0000256" key="5">
    <source>
        <dbReference type="ARBA" id="ARBA00023136"/>
    </source>
</evidence>
<evidence type="ECO:0000256" key="1">
    <source>
        <dbReference type="ARBA" id="ARBA00004184"/>
    </source>
</evidence>
<comment type="subcellular location">
    <subcellularLocation>
        <location evidence="8">Cell membrane</location>
        <topology evidence="8">Peripheral membrane protein</topology>
    </subcellularLocation>
    <subcellularLocation>
        <location evidence="1">Endomembrane system</location>
        <topology evidence="1">Peripheral membrane protein</topology>
    </subcellularLocation>
</comment>
<keyword evidence="6 8" id="KW-0139">CF(1)</keyword>
<keyword evidence="7 8" id="KW-0066">ATP synthesis</keyword>
<dbReference type="GO" id="GO:0045259">
    <property type="term" value="C:proton-transporting ATP synthase complex"/>
    <property type="evidence" value="ECO:0007669"/>
    <property type="project" value="UniProtKB-KW"/>
</dbReference>
<dbReference type="CDD" id="cd12152">
    <property type="entry name" value="F1-ATPase_delta"/>
    <property type="match status" value="1"/>
</dbReference>
<comment type="similarity">
    <text evidence="2 8 9">Belongs to the ATPase epsilon chain family.</text>
</comment>
<evidence type="ECO:0000256" key="2">
    <source>
        <dbReference type="ARBA" id="ARBA00005712"/>
    </source>
</evidence>
<dbReference type="GO" id="GO:0005524">
    <property type="term" value="F:ATP binding"/>
    <property type="evidence" value="ECO:0007669"/>
    <property type="project" value="UniProtKB-UniRule"/>
</dbReference>
<evidence type="ECO:0000256" key="9">
    <source>
        <dbReference type="RuleBase" id="RU003656"/>
    </source>
</evidence>
<evidence type="ECO:0000313" key="11">
    <source>
        <dbReference type="EMBL" id="EHN11431.1"/>
    </source>
</evidence>
<evidence type="ECO:0000256" key="8">
    <source>
        <dbReference type="HAMAP-Rule" id="MF_00530"/>
    </source>
</evidence>
<organism evidence="11 12">
    <name type="scientific">Patulibacter medicamentivorans</name>
    <dbReference type="NCBI Taxonomy" id="1097667"/>
    <lineage>
        <taxon>Bacteria</taxon>
        <taxon>Bacillati</taxon>
        <taxon>Actinomycetota</taxon>
        <taxon>Thermoleophilia</taxon>
        <taxon>Solirubrobacterales</taxon>
        <taxon>Patulibacteraceae</taxon>
        <taxon>Patulibacter</taxon>
    </lineage>
</organism>
<keyword evidence="8" id="KW-0375">Hydrogen ion transport</keyword>
<sequence length="138" mass="14914">MAHTPFRVDVLTPTGELFGGEVEQVSTRTVAGEIGILAGHAPLLGRLEPAELKLHVSDGDVKRYVQIGGYVQVAQEGNVLLLVDEAFPVEEYSVEDAKQRQEKAATRLAACDEGTEAHRLALAAKQRADALVRLADRL</sequence>
<proteinExistence type="inferred from homology"/>
<dbReference type="AlphaFoldDB" id="H0E4H9"/>
<dbReference type="RefSeq" id="WP_007573319.1">
    <property type="nucleotide sequence ID" value="NZ_AGUD01000106.1"/>
</dbReference>
<keyword evidence="4 8" id="KW-0406">Ion transport</keyword>
<dbReference type="EMBL" id="AGUD01000106">
    <property type="protein sequence ID" value="EHN11431.1"/>
    <property type="molecule type" value="Genomic_DNA"/>
</dbReference>
<comment type="function">
    <text evidence="8">Produces ATP from ADP in the presence of a proton gradient across the membrane.</text>
</comment>
<name>H0E4H9_9ACTN</name>
<evidence type="ECO:0000256" key="6">
    <source>
        <dbReference type="ARBA" id="ARBA00023196"/>
    </source>
</evidence>
<dbReference type="PANTHER" id="PTHR13822:SF10">
    <property type="entry name" value="ATP SYNTHASE EPSILON CHAIN, CHLOROPLASTIC"/>
    <property type="match status" value="1"/>
</dbReference>
<dbReference type="GO" id="GO:0016787">
    <property type="term" value="F:hydrolase activity"/>
    <property type="evidence" value="ECO:0007669"/>
    <property type="project" value="UniProtKB-KW"/>
</dbReference>
<comment type="caution">
    <text evidence="11">The sequence shown here is derived from an EMBL/GenBank/DDBJ whole genome shotgun (WGS) entry which is preliminary data.</text>
</comment>
<dbReference type="GO" id="GO:0012505">
    <property type="term" value="C:endomembrane system"/>
    <property type="evidence" value="ECO:0007669"/>
    <property type="project" value="UniProtKB-SubCell"/>
</dbReference>
<gene>
    <name evidence="8" type="primary">atpC</name>
    <name evidence="11" type="ORF">PAI11_17100</name>
</gene>
<dbReference type="InterPro" id="IPR020546">
    <property type="entry name" value="ATP_synth_F1_dsu/esu_N"/>
</dbReference>
<evidence type="ECO:0000256" key="7">
    <source>
        <dbReference type="ARBA" id="ARBA00023310"/>
    </source>
</evidence>
<keyword evidence="12" id="KW-1185">Reference proteome</keyword>
<dbReference type="Gene3D" id="2.60.15.10">
    <property type="entry name" value="F0F1 ATP synthase delta/epsilon subunit, N-terminal"/>
    <property type="match status" value="1"/>
</dbReference>
<evidence type="ECO:0000256" key="3">
    <source>
        <dbReference type="ARBA" id="ARBA00022448"/>
    </source>
</evidence>
<keyword evidence="11" id="KW-0378">Hydrolase</keyword>
<feature type="domain" description="ATP synthase F1 complex delta/epsilon subunit N-terminal" evidence="10">
    <location>
        <begin position="6"/>
        <end position="86"/>
    </location>
</feature>
<dbReference type="HAMAP" id="MF_00530">
    <property type="entry name" value="ATP_synth_epsil_bac"/>
    <property type="match status" value="1"/>
</dbReference>
<dbReference type="Proteomes" id="UP000005143">
    <property type="component" value="Unassembled WGS sequence"/>
</dbReference>
<reference evidence="11 12" key="1">
    <citation type="journal article" date="2013" name="Biodegradation">
        <title>Quantitative proteomic analysis of ibuprofen-degrading Patulibacter sp. strain I11.</title>
        <authorList>
            <person name="Almeida B."/>
            <person name="Kjeldal H."/>
            <person name="Lolas I."/>
            <person name="Knudsen A.D."/>
            <person name="Carvalho G."/>
            <person name="Nielsen K.L."/>
            <person name="Barreto Crespo M.T."/>
            <person name="Stensballe A."/>
            <person name="Nielsen J.L."/>
        </authorList>
    </citation>
    <scope>NUCLEOTIDE SEQUENCE [LARGE SCALE GENOMIC DNA]</scope>
    <source>
        <strain evidence="11 12">I11</strain>
    </source>
</reference>
<dbReference type="SUPFAM" id="SSF51344">
    <property type="entry name" value="Epsilon subunit of F1F0-ATP synthase N-terminal domain"/>
    <property type="match status" value="1"/>
</dbReference>
<keyword evidence="5 8" id="KW-0472">Membrane</keyword>
<keyword evidence="8" id="KW-1003">Cell membrane</keyword>
<accession>H0E4H9</accession>
<dbReference type="InterPro" id="IPR001469">
    <property type="entry name" value="ATP_synth_F1_dsu/esu"/>
</dbReference>
<dbReference type="GO" id="GO:0005886">
    <property type="term" value="C:plasma membrane"/>
    <property type="evidence" value="ECO:0007669"/>
    <property type="project" value="UniProtKB-SubCell"/>
</dbReference>
<dbReference type="NCBIfam" id="TIGR01216">
    <property type="entry name" value="ATP_synt_epsi"/>
    <property type="match status" value="1"/>
</dbReference>